<evidence type="ECO:0000256" key="2">
    <source>
        <dbReference type="RuleBase" id="RU363072"/>
    </source>
</evidence>
<dbReference type="InterPro" id="IPR038673">
    <property type="entry name" value="OprB_sf"/>
</dbReference>
<keyword evidence="2" id="KW-0732">Signal</keyword>
<comment type="similarity">
    <text evidence="1 2">Belongs to the OprB family.</text>
</comment>
<reference evidence="3 4" key="1">
    <citation type="submission" date="2017-03" db="EMBL/GenBank/DDBJ databases">
        <title>Whole genome sequences of fourteen strains of Bradyrhizobium canariense and one strain of Bradyrhizobium japonicum isolated from Lupinus (Papilionoideae: Genisteae) species in Algeria.</title>
        <authorList>
            <person name="Crovadore J."/>
            <person name="Chekireb D."/>
            <person name="Brachmann A."/>
            <person name="Chablais R."/>
            <person name="Cochard B."/>
            <person name="Lefort F."/>
        </authorList>
    </citation>
    <scope>NUCLEOTIDE SEQUENCE [LARGE SCALE GENOMIC DNA]</scope>
    <source>
        <strain evidence="3 4">UBMA197</strain>
    </source>
</reference>
<gene>
    <name evidence="3" type="ORF">BSZ19_09275</name>
</gene>
<dbReference type="EMBL" id="NAFL01000221">
    <property type="protein sequence ID" value="OSJ35224.1"/>
    <property type="molecule type" value="Genomic_DNA"/>
</dbReference>
<dbReference type="GO" id="GO:0016020">
    <property type="term" value="C:membrane"/>
    <property type="evidence" value="ECO:0007669"/>
    <property type="project" value="InterPro"/>
</dbReference>
<dbReference type="Pfam" id="PF04966">
    <property type="entry name" value="OprB"/>
    <property type="match status" value="1"/>
</dbReference>
<dbReference type="Gene3D" id="2.40.160.180">
    <property type="entry name" value="Carbohydrate-selective porin OprB"/>
    <property type="match status" value="1"/>
</dbReference>
<protein>
    <submittedName>
        <fullName evidence="3">Carbohydrate porin</fullName>
    </submittedName>
</protein>
<dbReference type="InterPro" id="IPR052932">
    <property type="entry name" value="OprB_Porin"/>
</dbReference>
<name>A0A1Y2JWX0_BRAJP</name>
<accession>A0A1Y2JWX0</accession>
<dbReference type="AlphaFoldDB" id="A0A1Y2JWX0"/>
<comment type="caution">
    <text evidence="3">The sequence shown here is derived from an EMBL/GenBank/DDBJ whole genome shotgun (WGS) entry which is preliminary data.</text>
</comment>
<evidence type="ECO:0000256" key="1">
    <source>
        <dbReference type="ARBA" id="ARBA00008769"/>
    </source>
</evidence>
<feature type="signal peptide" evidence="2">
    <location>
        <begin position="1"/>
        <end position="24"/>
    </location>
</feature>
<organism evidence="3 4">
    <name type="scientific">Bradyrhizobium japonicum</name>
    <dbReference type="NCBI Taxonomy" id="375"/>
    <lineage>
        <taxon>Bacteria</taxon>
        <taxon>Pseudomonadati</taxon>
        <taxon>Pseudomonadota</taxon>
        <taxon>Alphaproteobacteria</taxon>
        <taxon>Hyphomicrobiales</taxon>
        <taxon>Nitrobacteraceae</taxon>
        <taxon>Bradyrhizobium</taxon>
    </lineage>
</organism>
<dbReference type="GO" id="GO:0008643">
    <property type="term" value="P:carbohydrate transport"/>
    <property type="evidence" value="ECO:0007669"/>
    <property type="project" value="InterPro"/>
</dbReference>
<dbReference type="InterPro" id="IPR007049">
    <property type="entry name" value="Carb-sel_porin_OprB"/>
</dbReference>
<proteinExistence type="inferred from homology"/>
<dbReference type="PANTHER" id="PTHR37944">
    <property type="entry name" value="PORIN B"/>
    <property type="match status" value="1"/>
</dbReference>
<dbReference type="PANTHER" id="PTHR37944:SF1">
    <property type="entry name" value="PORIN B"/>
    <property type="match status" value="1"/>
</dbReference>
<evidence type="ECO:0000313" key="3">
    <source>
        <dbReference type="EMBL" id="OSJ35224.1"/>
    </source>
</evidence>
<evidence type="ECO:0000313" key="4">
    <source>
        <dbReference type="Proteomes" id="UP000193335"/>
    </source>
</evidence>
<dbReference type="GO" id="GO:0015288">
    <property type="term" value="F:porin activity"/>
    <property type="evidence" value="ECO:0007669"/>
    <property type="project" value="InterPro"/>
</dbReference>
<sequence>MTKHKGLLVAVSVAASLVSGTALAQTTSAPSSNAAASDLAVKKKTGKKASVRSNKLPRKDGNFSALAAPAHGLSRTGSLGPVARSTSAKVDPFAKFENLREKGLEITIPGPADTVVQDAGGVRSALADLGIGFVGWSQATYTNNQLPNAGKSTIANQLYSGQIPTFSTNNYFYMTYDLSRYGIPDGQIVLGADEQYYTWKPGGPDRVGLATMSYYQTFWDRRFEFKIGYLRQNNEFAGQTVGGNAAANVFGPSSNMLYQGGISNAAAPTPAINLKFNIDDHWYTKATVQQSMSPDGYFTQVTQNPTALTLWRTPNSGILFLDETGYLSKAAPGSPDTWFRAGAGYNTSKYNNLEFPTLPRSEGNTVYYVATDRQLWQTNAEAPSRGIYGGFTVMYAPPDLNKVTQYQELRLYAKGLFDSRPNDQISLVVTDLYWSAYAVEAALAKKNLVHWDSKAISGTYTARLAPGIYLNLGVSYINNPTTITYTPQIGHALNFSASTSIFF</sequence>
<dbReference type="Proteomes" id="UP000193335">
    <property type="component" value="Unassembled WGS sequence"/>
</dbReference>
<feature type="chain" id="PRO_5011809969" evidence="2">
    <location>
        <begin position="25"/>
        <end position="503"/>
    </location>
</feature>